<gene>
    <name evidence="2" type="ORF">NCGR_LOCUS37609</name>
</gene>
<evidence type="ECO:0000313" key="2">
    <source>
        <dbReference type="EMBL" id="CAD6253998.1"/>
    </source>
</evidence>
<keyword evidence="3" id="KW-1185">Reference proteome</keyword>
<sequence length="81" mass="8573">MAAAPGAVRIGLRATLGVERRTRSSAVAASAGGGGNGRGRRGGSEGRKRREDAALEASVERTREFLFFVYQLKCYTVQTVG</sequence>
<comment type="caution">
    <text evidence="2">The sequence shown here is derived from an EMBL/GenBank/DDBJ whole genome shotgun (WGS) entry which is preliminary data.</text>
</comment>
<dbReference type="EMBL" id="CAJGYO010000009">
    <property type="protein sequence ID" value="CAD6253998.1"/>
    <property type="molecule type" value="Genomic_DNA"/>
</dbReference>
<reference evidence="2" key="1">
    <citation type="submission" date="2020-10" db="EMBL/GenBank/DDBJ databases">
        <authorList>
            <person name="Han B."/>
            <person name="Lu T."/>
            <person name="Zhao Q."/>
            <person name="Huang X."/>
            <person name="Zhao Y."/>
        </authorList>
    </citation>
    <scope>NUCLEOTIDE SEQUENCE</scope>
</reference>
<dbReference type="AlphaFoldDB" id="A0A811Q0T5"/>
<accession>A0A811Q0T5</accession>
<name>A0A811Q0T5_9POAL</name>
<proteinExistence type="predicted"/>
<dbReference type="Proteomes" id="UP000604825">
    <property type="component" value="Unassembled WGS sequence"/>
</dbReference>
<evidence type="ECO:0000313" key="3">
    <source>
        <dbReference type="Proteomes" id="UP000604825"/>
    </source>
</evidence>
<feature type="region of interest" description="Disordered" evidence="1">
    <location>
        <begin position="20"/>
        <end position="54"/>
    </location>
</feature>
<organism evidence="2 3">
    <name type="scientific">Miscanthus lutarioriparius</name>
    <dbReference type="NCBI Taxonomy" id="422564"/>
    <lineage>
        <taxon>Eukaryota</taxon>
        <taxon>Viridiplantae</taxon>
        <taxon>Streptophyta</taxon>
        <taxon>Embryophyta</taxon>
        <taxon>Tracheophyta</taxon>
        <taxon>Spermatophyta</taxon>
        <taxon>Magnoliopsida</taxon>
        <taxon>Liliopsida</taxon>
        <taxon>Poales</taxon>
        <taxon>Poaceae</taxon>
        <taxon>PACMAD clade</taxon>
        <taxon>Panicoideae</taxon>
        <taxon>Andropogonodae</taxon>
        <taxon>Andropogoneae</taxon>
        <taxon>Saccharinae</taxon>
        <taxon>Miscanthus</taxon>
    </lineage>
</organism>
<protein>
    <submittedName>
        <fullName evidence="2">Uncharacterized protein</fullName>
    </submittedName>
</protein>
<evidence type="ECO:0000256" key="1">
    <source>
        <dbReference type="SAM" id="MobiDB-lite"/>
    </source>
</evidence>
<feature type="compositionally biased region" description="Basic and acidic residues" evidence="1">
    <location>
        <begin position="42"/>
        <end position="54"/>
    </location>
</feature>